<dbReference type="Pfam" id="PF00880">
    <property type="entry name" value="Nebulin"/>
    <property type="match status" value="2"/>
</dbReference>
<dbReference type="HOGENOM" id="CLU_026811_0_1_1"/>
<dbReference type="PANTHER" id="PTHR46218">
    <property type="entry name" value="LASP"/>
    <property type="match status" value="1"/>
</dbReference>
<dbReference type="FunFam" id="2.10.110.10:FF:000087">
    <property type="entry name" value="LIM zinc-binding domain-containing Nebulette"/>
    <property type="match status" value="1"/>
</dbReference>
<dbReference type="AlphaFoldDB" id="V3ZR20"/>
<dbReference type="STRING" id="225164.V3ZR20"/>
<dbReference type="Pfam" id="PF00018">
    <property type="entry name" value="SH3_1"/>
    <property type="match status" value="1"/>
</dbReference>
<dbReference type="InterPro" id="IPR036028">
    <property type="entry name" value="SH3-like_dom_sf"/>
</dbReference>
<sequence>MNKKCARCEKTVYPTEEIKCLDRVWHKFCFKCDVCGMTLNMKNYKGYNKRPYCTTHYPTTKHTAVAETPEMRRIAENTKIQSNVMYHADFEKSKGKKTSVMDDPEIQRIKKNTAIQSNVQYQNVAQRKHDMEARRPEQVGVSGTLIESIYTIPIFNQTCVAPAISLQVSSRGRTNPGKISEYEPQASGLEYQTSHHRPDSQEIRGMAQPAVIQNGQRRQPGSITDYDPMAGYGGQGYSPAPAPQPMYQGKSHYRAIYDYTAADDDEVSFREGDVVINCEIIDAGWMTGTIQRTGTAGMLPSNYVEPI</sequence>
<dbReference type="Pfam" id="PF00412">
    <property type="entry name" value="LIM"/>
    <property type="match status" value="1"/>
</dbReference>
<dbReference type="PROSITE" id="PS51216">
    <property type="entry name" value="NEBULIN"/>
    <property type="match status" value="2"/>
</dbReference>
<dbReference type="CDD" id="cd11789">
    <property type="entry name" value="SH3_Nebulin_family_C"/>
    <property type="match status" value="1"/>
</dbReference>
<dbReference type="PROSITE" id="PS50023">
    <property type="entry name" value="LIM_DOMAIN_2"/>
    <property type="match status" value="1"/>
</dbReference>
<keyword evidence="11" id="KW-1185">Reference proteome</keyword>
<dbReference type="OMA" id="TPVYHHQ"/>
<keyword evidence="1 7" id="KW-0728">SH3 domain</keyword>
<gene>
    <name evidence="10" type="ORF">LOTGIDRAFT_128533</name>
</gene>
<dbReference type="GO" id="GO:0005737">
    <property type="term" value="C:cytoplasm"/>
    <property type="evidence" value="ECO:0007669"/>
    <property type="project" value="UniProtKB-ARBA"/>
</dbReference>
<feature type="domain" description="SH3" evidence="8">
    <location>
        <begin position="248"/>
        <end position="307"/>
    </location>
</feature>
<keyword evidence="2 6" id="KW-0479">Metal-binding</keyword>
<proteinExistence type="predicted"/>
<feature type="domain" description="LIM zinc-binding" evidence="9">
    <location>
        <begin position="3"/>
        <end position="63"/>
    </location>
</feature>
<evidence type="ECO:0000313" key="10">
    <source>
        <dbReference type="EMBL" id="ESO86812.1"/>
    </source>
</evidence>
<dbReference type="CTD" id="20232849"/>
<dbReference type="SMART" id="SM00326">
    <property type="entry name" value="SH3"/>
    <property type="match status" value="1"/>
</dbReference>
<dbReference type="EMBL" id="KB202990">
    <property type="protein sequence ID" value="ESO86812.1"/>
    <property type="molecule type" value="Genomic_DNA"/>
</dbReference>
<evidence type="ECO:0000256" key="6">
    <source>
        <dbReference type="PROSITE-ProRule" id="PRU00125"/>
    </source>
</evidence>
<dbReference type="Proteomes" id="UP000030746">
    <property type="component" value="Unassembled WGS sequence"/>
</dbReference>
<dbReference type="SMART" id="SM00132">
    <property type="entry name" value="LIM"/>
    <property type="match status" value="1"/>
</dbReference>
<dbReference type="Gene3D" id="2.10.110.10">
    <property type="entry name" value="Cysteine Rich Protein"/>
    <property type="match status" value="1"/>
</dbReference>
<keyword evidence="3" id="KW-0677">Repeat</keyword>
<dbReference type="KEGG" id="lgi:LOTGIDRAFT_128533"/>
<name>V3ZR20_LOTGI</name>
<dbReference type="GO" id="GO:0046872">
    <property type="term" value="F:metal ion binding"/>
    <property type="evidence" value="ECO:0007669"/>
    <property type="project" value="UniProtKB-KW"/>
</dbReference>
<organism evidence="10 11">
    <name type="scientific">Lottia gigantea</name>
    <name type="common">Giant owl limpet</name>
    <dbReference type="NCBI Taxonomy" id="225164"/>
    <lineage>
        <taxon>Eukaryota</taxon>
        <taxon>Metazoa</taxon>
        <taxon>Spiralia</taxon>
        <taxon>Lophotrochozoa</taxon>
        <taxon>Mollusca</taxon>
        <taxon>Gastropoda</taxon>
        <taxon>Patellogastropoda</taxon>
        <taxon>Lottioidea</taxon>
        <taxon>Lottiidae</taxon>
        <taxon>Lottia</taxon>
    </lineage>
</organism>
<evidence type="ECO:0000256" key="4">
    <source>
        <dbReference type="ARBA" id="ARBA00022833"/>
    </source>
</evidence>
<dbReference type="RefSeq" id="XP_009062508.1">
    <property type="nucleotide sequence ID" value="XM_009064260.1"/>
</dbReference>
<evidence type="ECO:0000256" key="1">
    <source>
        <dbReference type="ARBA" id="ARBA00022443"/>
    </source>
</evidence>
<dbReference type="FunFam" id="2.30.30.40:FF:000007">
    <property type="entry name" value="nebulin isoform X1"/>
    <property type="match status" value="1"/>
</dbReference>
<dbReference type="GO" id="GO:0051015">
    <property type="term" value="F:actin filament binding"/>
    <property type="evidence" value="ECO:0007669"/>
    <property type="project" value="TreeGrafter"/>
</dbReference>
<evidence type="ECO:0000256" key="2">
    <source>
        <dbReference type="ARBA" id="ARBA00022723"/>
    </source>
</evidence>
<dbReference type="SMART" id="SM00227">
    <property type="entry name" value="NEBU"/>
    <property type="match status" value="2"/>
</dbReference>
<dbReference type="CDD" id="cd09447">
    <property type="entry name" value="LIM_LASP"/>
    <property type="match status" value="1"/>
</dbReference>
<dbReference type="PANTHER" id="PTHR46218:SF4">
    <property type="entry name" value="LIM AND SH3 DOMAIN PROTEIN LASP"/>
    <property type="match status" value="1"/>
</dbReference>
<evidence type="ECO:0000256" key="3">
    <source>
        <dbReference type="ARBA" id="ARBA00022737"/>
    </source>
</evidence>
<dbReference type="InterPro" id="IPR001781">
    <property type="entry name" value="Znf_LIM"/>
</dbReference>
<dbReference type="SUPFAM" id="SSF57716">
    <property type="entry name" value="Glucocorticoid receptor-like (DNA-binding domain)"/>
    <property type="match status" value="1"/>
</dbReference>
<protein>
    <submittedName>
        <fullName evidence="10">Uncharacterized protein</fullName>
    </submittedName>
</protein>
<dbReference type="InterPro" id="IPR000900">
    <property type="entry name" value="Nebulin_repeat"/>
</dbReference>
<dbReference type="SUPFAM" id="SSF50044">
    <property type="entry name" value="SH3-domain"/>
    <property type="match status" value="1"/>
</dbReference>
<reference evidence="10" key="1">
    <citation type="journal article" date="2013" name="Nature">
        <title>Insights into bilaterian evolution from three spiralian genomes.</title>
        <authorList>
            <person name="Simakov O."/>
            <person name="Marletaz F."/>
            <person name="Cho S.J."/>
            <person name="Edsinger-Gonzales E."/>
            <person name="Havlak P."/>
            <person name="Hellsten U."/>
            <person name="Kuo D.H."/>
            <person name="Larsson T."/>
            <person name="Lv J."/>
            <person name="Arendt D."/>
            <person name="Savage R."/>
            <person name="Osoegawa K."/>
            <person name="de Jong P."/>
            <person name="Grimwood J."/>
            <person name="Chapman J.A."/>
            <person name="Shapiro H."/>
            <person name="Aerts A."/>
            <person name="Otillar R.P."/>
            <person name="Terry A.Y."/>
            <person name="Boore J.L."/>
            <person name="Grigoriev I.V."/>
            <person name="Lindberg D.R."/>
            <person name="Seaver E.C."/>
            <person name="Weisblat D.A."/>
            <person name="Putnam N.H."/>
            <person name="Rokhsar D.S."/>
        </authorList>
    </citation>
    <scope>NUCLEOTIDE SEQUENCE [LARGE SCALE GENOMIC DNA]</scope>
</reference>
<dbReference type="InterPro" id="IPR051759">
    <property type="entry name" value="LIM-SH3_domain_protein"/>
</dbReference>
<evidence type="ECO:0000313" key="11">
    <source>
        <dbReference type="Proteomes" id="UP000030746"/>
    </source>
</evidence>
<evidence type="ECO:0000259" key="9">
    <source>
        <dbReference type="PROSITE" id="PS50023"/>
    </source>
</evidence>
<dbReference type="OrthoDB" id="5971719at2759"/>
<dbReference type="Gene3D" id="2.30.30.40">
    <property type="entry name" value="SH3 Domains"/>
    <property type="match status" value="1"/>
</dbReference>
<evidence type="ECO:0000256" key="7">
    <source>
        <dbReference type="PROSITE-ProRule" id="PRU00192"/>
    </source>
</evidence>
<keyword evidence="4 6" id="KW-0862">Zinc</keyword>
<evidence type="ECO:0000256" key="5">
    <source>
        <dbReference type="ARBA" id="ARBA00023038"/>
    </source>
</evidence>
<dbReference type="GeneID" id="20232849"/>
<dbReference type="PROSITE" id="PS50002">
    <property type="entry name" value="SH3"/>
    <property type="match status" value="1"/>
</dbReference>
<accession>V3ZR20</accession>
<dbReference type="PRINTS" id="PR00452">
    <property type="entry name" value="SH3DOMAIN"/>
</dbReference>
<evidence type="ECO:0000259" key="8">
    <source>
        <dbReference type="PROSITE" id="PS50002"/>
    </source>
</evidence>
<dbReference type="GO" id="GO:0005925">
    <property type="term" value="C:focal adhesion"/>
    <property type="evidence" value="ECO:0007669"/>
    <property type="project" value="TreeGrafter"/>
</dbReference>
<keyword evidence="5 6" id="KW-0440">LIM domain</keyword>
<dbReference type="InterPro" id="IPR001452">
    <property type="entry name" value="SH3_domain"/>
</dbReference>
<dbReference type="PROSITE" id="PS00478">
    <property type="entry name" value="LIM_DOMAIN_1"/>
    <property type="match status" value="1"/>
</dbReference>